<evidence type="ECO:0000256" key="1">
    <source>
        <dbReference type="ARBA" id="ARBA00010936"/>
    </source>
</evidence>
<dbReference type="Gene3D" id="3.20.20.70">
    <property type="entry name" value="Aldolase class I"/>
    <property type="match status" value="1"/>
</dbReference>
<dbReference type="GO" id="GO:0005737">
    <property type="term" value="C:cytoplasm"/>
    <property type="evidence" value="ECO:0007669"/>
    <property type="project" value="UniProtKB-SubCell"/>
</dbReference>
<reference evidence="8 9" key="1">
    <citation type="submission" date="2009-02" db="EMBL/GenBank/DDBJ databases">
        <title>Sequencing of the draft genome and assembly of Dethiobacter alkaliphilus AHT 1.</title>
        <authorList>
            <consortium name="US DOE Joint Genome Institute (JGI-PGF)"/>
            <person name="Lucas S."/>
            <person name="Copeland A."/>
            <person name="Lapidus A."/>
            <person name="Glavina del Rio T."/>
            <person name="Dalin E."/>
            <person name="Tice H."/>
            <person name="Bruce D."/>
            <person name="Goodwin L."/>
            <person name="Pitluck S."/>
            <person name="Larimer F."/>
            <person name="Land M.L."/>
            <person name="Hauser L."/>
            <person name="Muyzer G."/>
        </authorList>
    </citation>
    <scope>NUCLEOTIDE SEQUENCE [LARGE SCALE GENOMIC DNA]</scope>
    <source>
        <strain evidence="8 9">AHT 1</strain>
    </source>
</reference>
<dbReference type="InterPro" id="IPR013785">
    <property type="entry name" value="Aldolase_TIM"/>
</dbReference>
<keyword evidence="2 7" id="KW-0963">Cytoplasm</keyword>
<name>C0GHU1_DETAL</name>
<dbReference type="Proteomes" id="UP000006443">
    <property type="component" value="Unassembled WGS sequence"/>
</dbReference>
<evidence type="ECO:0000256" key="5">
    <source>
        <dbReference type="ARBA" id="ARBA00048791"/>
    </source>
</evidence>
<dbReference type="AlphaFoldDB" id="C0GHU1"/>
<evidence type="ECO:0000313" key="8">
    <source>
        <dbReference type="EMBL" id="EEG77015.1"/>
    </source>
</evidence>
<evidence type="ECO:0000313" key="9">
    <source>
        <dbReference type="Proteomes" id="UP000006443"/>
    </source>
</evidence>
<evidence type="ECO:0000256" key="4">
    <source>
        <dbReference type="ARBA" id="ARBA00023270"/>
    </source>
</evidence>
<dbReference type="PIRSF" id="PIRSF001357">
    <property type="entry name" value="DeoC"/>
    <property type="match status" value="1"/>
</dbReference>
<dbReference type="eggNOG" id="COG0274">
    <property type="taxonomic scope" value="Bacteria"/>
</dbReference>
<evidence type="ECO:0000256" key="6">
    <source>
        <dbReference type="ARBA" id="ARBA00056337"/>
    </source>
</evidence>
<comment type="function">
    <text evidence="6 7">Catalyzes a reversible aldol reaction between acetaldehyde and D-glyceraldehyde 3-phosphate to generate 2-deoxy-D-ribose 5-phosphate.</text>
</comment>
<dbReference type="PANTHER" id="PTHR10889">
    <property type="entry name" value="DEOXYRIBOSE-PHOSPHATE ALDOLASE"/>
    <property type="match status" value="1"/>
</dbReference>
<evidence type="ECO:0000256" key="7">
    <source>
        <dbReference type="HAMAP-Rule" id="MF_00114"/>
    </source>
</evidence>
<comment type="subcellular location">
    <subcellularLocation>
        <location evidence="7">Cytoplasm</location>
    </subcellularLocation>
</comment>
<gene>
    <name evidence="7" type="primary">deoC</name>
    <name evidence="8" type="ORF">DealDRAFT_2050</name>
</gene>
<feature type="active site" description="Schiff-base intermediate with acetaldehyde" evidence="7">
    <location>
        <position position="155"/>
    </location>
</feature>
<dbReference type="GO" id="GO:0009264">
    <property type="term" value="P:deoxyribonucleotide catabolic process"/>
    <property type="evidence" value="ECO:0007669"/>
    <property type="project" value="UniProtKB-UniRule"/>
</dbReference>
<dbReference type="InterPro" id="IPR028581">
    <property type="entry name" value="DeoC_typeI"/>
</dbReference>
<feature type="active site" description="Proton donor/acceptor" evidence="7">
    <location>
        <position position="182"/>
    </location>
</feature>
<dbReference type="UniPathway" id="UPA00002">
    <property type="reaction ID" value="UER00468"/>
</dbReference>
<dbReference type="InterPro" id="IPR011343">
    <property type="entry name" value="DeoC"/>
</dbReference>
<evidence type="ECO:0000256" key="3">
    <source>
        <dbReference type="ARBA" id="ARBA00023239"/>
    </source>
</evidence>
<comment type="caution">
    <text evidence="8">The sequence shown here is derived from an EMBL/GenBank/DDBJ whole genome shotgun (WGS) entry which is preliminary data.</text>
</comment>
<proteinExistence type="inferred from homology"/>
<sequence length="220" mass="23321">MMEVTSFAATIDHTNLKPEATRDDIAMLCAEADKHRFAAVCINPWHVPYAARLLEESTVKVAVVAGFPLGATTTATKAFEAGEAVQNGAREVDLVINVAALKEGRARMVGEEISRVRASIEGAYLKVILETALLEAEEKRLAARIAADCGADMLKTSTGFFGGATEDDVALLKEVAPHLGIKASGGIRDAEFALLLLAAGATRLGTSSAVKIITELQDRR</sequence>
<dbReference type="PANTHER" id="PTHR10889:SF1">
    <property type="entry name" value="DEOXYRIBOSE-PHOSPHATE ALDOLASE"/>
    <property type="match status" value="1"/>
</dbReference>
<comment type="catalytic activity">
    <reaction evidence="5 7">
        <text>2-deoxy-D-ribose 5-phosphate = D-glyceraldehyde 3-phosphate + acetaldehyde</text>
        <dbReference type="Rhea" id="RHEA:12821"/>
        <dbReference type="ChEBI" id="CHEBI:15343"/>
        <dbReference type="ChEBI" id="CHEBI:59776"/>
        <dbReference type="ChEBI" id="CHEBI:62877"/>
        <dbReference type="EC" id="4.1.2.4"/>
    </reaction>
</comment>
<dbReference type="NCBIfam" id="TIGR00126">
    <property type="entry name" value="deoC"/>
    <property type="match status" value="1"/>
</dbReference>
<keyword evidence="9" id="KW-1185">Reference proteome</keyword>
<dbReference type="CDD" id="cd00959">
    <property type="entry name" value="DeoC"/>
    <property type="match status" value="1"/>
</dbReference>
<dbReference type="GO" id="GO:0016052">
    <property type="term" value="P:carbohydrate catabolic process"/>
    <property type="evidence" value="ECO:0007669"/>
    <property type="project" value="TreeGrafter"/>
</dbReference>
<comment type="pathway">
    <text evidence="7">Carbohydrate degradation; 2-deoxy-D-ribose 1-phosphate degradation; D-glyceraldehyde 3-phosphate and acetaldehyde from 2-deoxy-alpha-D-ribose 1-phosphate: step 2/2.</text>
</comment>
<keyword evidence="3 7" id="KW-0456">Lyase</keyword>
<protein>
    <recommendedName>
        <fullName evidence="7">Deoxyribose-phosphate aldolase</fullName>
        <shortName evidence="7">DERA</shortName>
        <ecNumber evidence="7">4.1.2.4</ecNumber>
    </recommendedName>
    <alternativeName>
        <fullName evidence="7">2-deoxy-D-ribose 5-phosphate aldolase</fullName>
    </alternativeName>
    <alternativeName>
        <fullName evidence="7">Phosphodeoxyriboaldolase</fullName>
        <shortName evidence="7">Deoxyriboaldolase</shortName>
    </alternativeName>
</protein>
<dbReference type="EC" id="4.1.2.4" evidence="7"/>
<evidence type="ECO:0000256" key="2">
    <source>
        <dbReference type="ARBA" id="ARBA00022490"/>
    </source>
</evidence>
<dbReference type="STRING" id="555088.DealDRAFT_2050"/>
<organism evidence="8 9">
    <name type="scientific">Dethiobacter alkaliphilus AHT 1</name>
    <dbReference type="NCBI Taxonomy" id="555088"/>
    <lineage>
        <taxon>Bacteria</taxon>
        <taxon>Bacillati</taxon>
        <taxon>Bacillota</taxon>
        <taxon>Dethiobacteria</taxon>
        <taxon>Dethiobacterales</taxon>
        <taxon>Dethiobacteraceae</taxon>
        <taxon>Dethiobacter</taxon>
    </lineage>
</organism>
<keyword evidence="4 7" id="KW-0704">Schiff base</keyword>
<dbReference type="RefSeq" id="WP_008517177.1">
    <property type="nucleotide sequence ID" value="NZ_ACJM01000010.1"/>
</dbReference>
<feature type="active site" description="Proton donor/acceptor" evidence="7">
    <location>
        <position position="93"/>
    </location>
</feature>
<accession>C0GHU1</accession>
<dbReference type="GO" id="GO:0006018">
    <property type="term" value="P:2-deoxyribose 1-phosphate catabolic process"/>
    <property type="evidence" value="ECO:0007669"/>
    <property type="project" value="UniProtKB-UniRule"/>
</dbReference>
<dbReference type="SMART" id="SM01133">
    <property type="entry name" value="DeoC"/>
    <property type="match status" value="1"/>
</dbReference>
<dbReference type="InterPro" id="IPR002915">
    <property type="entry name" value="DeoC/FbaB/LacD_aldolase"/>
</dbReference>
<dbReference type="HAMAP" id="MF_00114">
    <property type="entry name" value="DeoC_type1"/>
    <property type="match status" value="1"/>
</dbReference>
<dbReference type="SUPFAM" id="SSF51569">
    <property type="entry name" value="Aldolase"/>
    <property type="match status" value="1"/>
</dbReference>
<dbReference type="EMBL" id="ACJM01000010">
    <property type="protein sequence ID" value="EEG77015.1"/>
    <property type="molecule type" value="Genomic_DNA"/>
</dbReference>
<dbReference type="GO" id="GO:0004139">
    <property type="term" value="F:deoxyribose-phosphate aldolase activity"/>
    <property type="evidence" value="ECO:0007669"/>
    <property type="project" value="UniProtKB-UniRule"/>
</dbReference>
<dbReference type="Pfam" id="PF01791">
    <property type="entry name" value="DeoC"/>
    <property type="match status" value="1"/>
</dbReference>
<comment type="similarity">
    <text evidence="1 7">Belongs to the DeoC/FbaB aldolase family. DeoC type 1 subfamily.</text>
</comment>
<dbReference type="FunFam" id="3.20.20.70:FF:000044">
    <property type="entry name" value="Deoxyribose-phosphate aldolase"/>
    <property type="match status" value="1"/>
</dbReference>